<dbReference type="Proteomes" id="UP000790580">
    <property type="component" value="Unassembled WGS sequence"/>
</dbReference>
<dbReference type="PANTHER" id="PTHR31302">
    <property type="entry name" value="TRANSMEMBRANE PROTEIN WITH METALLOPHOSPHOESTERASE DOMAIN-RELATED"/>
    <property type="match status" value="1"/>
</dbReference>
<keyword evidence="2" id="KW-0378">Hydrolase</keyword>
<sequence length="275" mass="31126">MILLIVVVLLVSFSYFQNNAIITSEYSIQSNKLPESFDGYTIVQLSDLHNKSFRADQSYLVNRVNNLRPDLIVFTGDLIDSRKYDEKPSLLLMEKLVKVAPVYYVTGNHEWRSGIFDDLEVKLQNIGVNVMRNSSEEIVYENEIINLIGIDDPAKGEATYAEKTITEENLNKVEIIKGEGFQILLAHRPEFFSLYASAEFDLVFTGHAHGGQFRLPFIGGLVAPNQGFFPSYTSGIYKENNKTTMIVNRGLGNSIIPQRVFNRPEIVVVKLHAEK</sequence>
<keyword evidence="1" id="KW-0479">Metal-binding</keyword>
<dbReference type="InterPro" id="IPR004843">
    <property type="entry name" value="Calcineurin-like_PHP"/>
</dbReference>
<organism evidence="4 5">
    <name type="scientific">Evansella alkalicola</name>
    <dbReference type="NCBI Taxonomy" id="745819"/>
    <lineage>
        <taxon>Bacteria</taxon>
        <taxon>Bacillati</taxon>
        <taxon>Bacillota</taxon>
        <taxon>Bacilli</taxon>
        <taxon>Bacillales</taxon>
        <taxon>Bacillaceae</taxon>
        <taxon>Evansella</taxon>
    </lineage>
</organism>
<name>A0ABS6JZK7_9BACI</name>
<evidence type="ECO:0000256" key="1">
    <source>
        <dbReference type="ARBA" id="ARBA00022723"/>
    </source>
</evidence>
<reference evidence="4 5" key="1">
    <citation type="submission" date="2021-06" db="EMBL/GenBank/DDBJ databases">
        <title>Bacillus sp. RD4P76, an endophyte from a halophyte.</title>
        <authorList>
            <person name="Sun J.-Q."/>
        </authorList>
    </citation>
    <scope>NUCLEOTIDE SEQUENCE [LARGE SCALE GENOMIC DNA]</scope>
    <source>
        <strain evidence="4 5">JCM 17098</strain>
    </source>
</reference>
<dbReference type="InterPro" id="IPR029052">
    <property type="entry name" value="Metallo-depent_PP-like"/>
</dbReference>
<accession>A0ABS6JZK7</accession>
<proteinExistence type="predicted"/>
<feature type="domain" description="Calcineurin-like phosphoesterase" evidence="3">
    <location>
        <begin position="41"/>
        <end position="210"/>
    </location>
</feature>
<dbReference type="PANTHER" id="PTHR31302:SF31">
    <property type="entry name" value="PHOSPHODIESTERASE YAEI"/>
    <property type="match status" value="1"/>
</dbReference>
<protein>
    <submittedName>
        <fullName evidence="4">Metallophosphoesterase</fullName>
    </submittedName>
</protein>
<dbReference type="EMBL" id="JAHQCR010000057">
    <property type="protein sequence ID" value="MBU9722652.1"/>
    <property type="molecule type" value="Genomic_DNA"/>
</dbReference>
<evidence type="ECO:0000313" key="4">
    <source>
        <dbReference type="EMBL" id="MBU9722652.1"/>
    </source>
</evidence>
<dbReference type="RefSeq" id="WP_088077911.1">
    <property type="nucleotide sequence ID" value="NZ_JAHQCR010000057.1"/>
</dbReference>
<dbReference type="InterPro" id="IPR051158">
    <property type="entry name" value="Metallophosphoesterase_sf"/>
</dbReference>
<dbReference type="Pfam" id="PF00149">
    <property type="entry name" value="Metallophos"/>
    <property type="match status" value="1"/>
</dbReference>
<evidence type="ECO:0000313" key="5">
    <source>
        <dbReference type="Proteomes" id="UP000790580"/>
    </source>
</evidence>
<comment type="caution">
    <text evidence="4">The sequence shown here is derived from an EMBL/GenBank/DDBJ whole genome shotgun (WGS) entry which is preliminary data.</text>
</comment>
<evidence type="ECO:0000256" key="2">
    <source>
        <dbReference type="ARBA" id="ARBA00022801"/>
    </source>
</evidence>
<evidence type="ECO:0000259" key="3">
    <source>
        <dbReference type="Pfam" id="PF00149"/>
    </source>
</evidence>
<keyword evidence="5" id="KW-1185">Reference proteome</keyword>
<dbReference type="SUPFAM" id="SSF56300">
    <property type="entry name" value="Metallo-dependent phosphatases"/>
    <property type="match status" value="1"/>
</dbReference>
<gene>
    <name evidence="4" type="ORF">KS407_14630</name>
</gene>
<dbReference type="Gene3D" id="3.60.21.10">
    <property type="match status" value="1"/>
</dbReference>
<dbReference type="CDD" id="cd07385">
    <property type="entry name" value="MPP_YkuE_C"/>
    <property type="match status" value="1"/>
</dbReference>